<feature type="domain" description="Secretin/TonB short N-terminal" evidence="8">
    <location>
        <begin position="70"/>
        <end position="121"/>
    </location>
</feature>
<dbReference type="AlphaFoldDB" id="A0A412WY78"/>
<dbReference type="InterPro" id="IPR008969">
    <property type="entry name" value="CarboxyPept-like_regulatory"/>
</dbReference>
<dbReference type="Pfam" id="PF07660">
    <property type="entry name" value="STN"/>
    <property type="match status" value="1"/>
</dbReference>
<evidence type="ECO:0000256" key="5">
    <source>
        <dbReference type="ARBA" id="ARBA00023136"/>
    </source>
</evidence>
<evidence type="ECO:0000256" key="2">
    <source>
        <dbReference type="ARBA" id="ARBA00022448"/>
    </source>
</evidence>
<dbReference type="Pfam" id="PF07715">
    <property type="entry name" value="Plug"/>
    <property type="match status" value="1"/>
</dbReference>
<dbReference type="EMBL" id="QRZA01000019">
    <property type="protein sequence ID" value="RGV32626.1"/>
    <property type="molecule type" value="Genomic_DNA"/>
</dbReference>
<evidence type="ECO:0000256" key="1">
    <source>
        <dbReference type="ARBA" id="ARBA00004571"/>
    </source>
</evidence>
<comment type="caution">
    <text evidence="9">The sequence shown here is derived from an EMBL/GenBank/DDBJ whole genome shotgun (WGS) entry which is preliminary data.</text>
</comment>
<dbReference type="InterPro" id="IPR023996">
    <property type="entry name" value="TonB-dep_OMP_SusC/RagA"/>
</dbReference>
<organism evidence="9 10">
    <name type="scientific">Butyricimonas virosa</name>
    <dbReference type="NCBI Taxonomy" id="544645"/>
    <lineage>
        <taxon>Bacteria</taxon>
        <taxon>Pseudomonadati</taxon>
        <taxon>Bacteroidota</taxon>
        <taxon>Bacteroidia</taxon>
        <taxon>Bacteroidales</taxon>
        <taxon>Odoribacteraceae</taxon>
        <taxon>Butyricimonas</taxon>
    </lineage>
</organism>
<keyword evidence="4 7" id="KW-0812">Transmembrane</keyword>
<evidence type="ECO:0000259" key="8">
    <source>
        <dbReference type="SMART" id="SM00965"/>
    </source>
</evidence>
<dbReference type="Pfam" id="PF13715">
    <property type="entry name" value="CarbopepD_reg_2"/>
    <property type="match status" value="1"/>
</dbReference>
<proteinExistence type="inferred from homology"/>
<dbReference type="InterPro" id="IPR037066">
    <property type="entry name" value="Plug_dom_sf"/>
</dbReference>
<evidence type="ECO:0000256" key="7">
    <source>
        <dbReference type="PROSITE-ProRule" id="PRU01360"/>
    </source>
</evidence>
<dbReference type="NCBIfam" id="TIGR04057">
    <property type="entry name" value="SusC_RagA_signa"/>
    <property type="match status" value="1"/>
</dbReference>
<dbReference type="Gene3D" id="2.40.170.20">
    <property type="entry name" value="TonB-dependent receptor, beta-barrel domain"/>
    <property type="match status" value="1"/>
</dbReference>
<evidence type="ECO:0000256" key="4">
    <source>
        <dbReference type="ARBA" id="ARBA00022692"/>
    </source>
</evidence>
<keyword evidence="6 7" id="KW-0998">Cell outer membrane</keyword>
<dbReference type="SUPFAM" id="SSF56935">
    <property type="entry name" value="Porins"/>
    <property type="match status" value="1"/>
</dbReference>
<dbReference type="InterPro" id="IPR039426">
    <property type="entry name" value="TonB-dep_rcpt-like"/>
</dbReference>
<dbReference type="SUPFAM" id="SSF49464">
    <property type="entry name" value="Carboxypeptidase regulatory domain-like"/>
    <property type="match status" value="1"/>
</dbReference>
<dbReference type="PROSITE" id="PS52016">
    <property type="entry name" value="TONB_DEPENDENT_REC_3"/>
    <property type="match status" value="1"/>
</dbReference>
<evidence type="ECO:0000256" key="6">
    <source>
        <dbReference type="ARBA" id="ARBA00023237"/>
    </source>
</evidence>
<dbReference type="InterPro" id="IPR011662">
    <property type="entry name" value="Secretin/TonB_short_N"/>
</dbReference>
<keyword evidence="5 7" id="KW-0472">Membrane</keyword>
<dbReference type="GO" id="GO:0009279">
    <property type="term" value="C:cell outer membrane"/>
    <property type="evidence" value="ECO:0007669"/>
    <property type="project" value="UniProtKB-SubCell"/>
</dbReference>
<dbReference type="InterPro" id="IPR036942">
    <property type="entry name" value="Beta-barrel_TonB_sf"/>
</dbReference>
<evidence type="ECO:0000313" key="10">
    <source>
        <dbReference type="Proteomes" id="UP000283589"/>
    </source>
</evidence>
<keyword evidence="2 7" id="KW-0813">Transport</keyword>
<dbReference type="InterPro" id="IPR023997">
    <property type="entry name" value="TonB-dep_OMP_SusC/RagA_CS"/>
</dbReference>
<dbReference type="InterPro" id="IPR012910">
    <property type="entry name" value="Plug_dom"/>
</dbReference>
<sequence length="1222" mass="138533">MKECKLSYLFWIPPKYLKMLRAMKVVILLLFICCGQLSANMKAQGQKIDLHVEHKSLVEVMDMLKLKSGFSFIYSAEDVEKVTGITVNVMKKNVDEILELVLKGTGLTYKVEGNLIVLRKILHEKKEDKRRLVTGIVLDTERDTLPGVNVLIKGTSVGVVTDLHGKYSLYLPEGDDVVVLCFTFIGKRPKEVKYSGQKVINVILEDENMEMEEVVVTGYQKIDKRHLTSAVTTIKAEDIMMPGVSTIDKMLEGHVPGMIFMQNSGQVGATPRLRIRGTSTILGTQEPLWVVDGIIQTDPVNLSPDQINDLDFVNLLGNAIGGLNPNDIEQIDILKDASATALYGTRAANGVIVITTKKGKPGPPSISYNVSGSYSRRPRYTDRAVNVMNSVERIDFSREIVEKGLENMLIDSWVGYEGAMIDYMKGKINFEEFQRQVSLYESVNTDWFDIICRDVFSHSHTLSLSGGSSNVRYYASVRYNKENGVLRKESGDQYNANVKVTLNQGNFTGSFSLNGNIRESKYTPSELKLLDYAYNTTRALPAYNEDGSLWFYDRNASYSQTFLPFNILHERDESYNTIDGNGMTFNMQLGYLFLKSLKTEFTLGYTVNDTQQETYYSEDSFYATNLRYERNGKPDEEHSILPYGGELRLDDTKNRSLTVRGQLNFNRFIDKDNIHLLSIAIGGEASSTKYEGYSQTRRGYLPERGLLFTQVDVGKYPAYGSWLATDAGALGRRKEQITNMVSGYATISYSYKNDFTLNTNMRIDASNKFGDKSNDKLLPIWSVSGVWNMKENILKNVSGLDMLSLRASFGFQGNMLDNITPELVIKQGGIHPIFEEYESTVHTFPNPYLKWEKTASFNTSLDFSFFNKKICGSLSYYYKKTKDAFLTKDVSIVNGIHTYTVNKGTLENQGFDISFNFIPVNSLSGGNGKGFRWICDPQIGQVLNKLIDKAIEGKNQVLHDTYTYFDYLDGKVQVVGRPLNSFYSYTFEGLSPEDGRPMFVRTDETETFDKYALMEDKQEVFRTVLEHSGVRVPFIQGGINNTFSYNRFTLTMNLAYSLGSKIRLLKLYGEDFNMVYSIAPAPNSNARREFVNRWRGKGDEKYTNIPGLLSNAEFMKTLEPWWREEAFAFADNIWQMYDNADIRVVSGNYLKLQYLALRYTFSNELCRKLHVKQLSMSLSGTNLFTWSHKALKGQDPTSQSGSAKQINLSIRPTYTLNLNVTF</sequence>
<dbReference type="Gene3D" id="2.170.130.10">
    <property type="entry name" value="TonB-dependent receptor, plug domain"/>
    <property type="match status" value="1"/>
</dbReference>
<accession>A0A412WY78</accession>
<dbReference type="Proteomes" id="UP000283589">
    <property type="component" value="Unassembled WGS sequence"/>
</dbReference>
<dbReference type="NCBIfam" id="TIGR04056">
    <property type="entry name" value="OMP_RagA_SusC"/>
    <property type="match status" value="1"/>
</dbReference>
<keyword evidence="3 7" id="KW-1134">Transmembrane beta strand</keyword>
<evidence type="ECO:0000313" key="9">
    <source>
        <dbReference type="EMBL" id="RGV32626.1"/>
    </source>
</evidence>
<dbReference type="SMART" id="SM00965">
    <property type="entry name" value="STN"/>
    <property type="match status" value="1"/>
</dbReference>
<comment type="subcellular location">
    <subcellularLocation>
        <location evidence="1 7">Cell outer membrane</location>
        <topology evidence="1 7">Multi-pass membrane protein</topology>
    </subcellularLocation>
</comment>
<gene>
    <name evidence="9" type="ORF">DWW18_13635</name>
</gene>
<protein>
    <submittedName>
        <fullName evidence="9">SusC/RagA family TonB-linked outer membrane protein</fullName>
    </submittedName>
</protein>
<comment type="similarity">
    <text evidence="7">Belongs to the TonB-dependent receptor family.</text>
</comment>
<evidence type="ECO:0000256" key="3">
    <source>
        <dbReference type="ARBA" id="ARBA00022452"/>
    </source>
</evidence>
<name>A0A412WY78_9BACT</name>
<reference evidence="9 10" key="1">
    <citation type="submission" date="2018-08" db="EMBL/GenBank/DDBJ databases">
        <title>A genome reference for cultivated species of the human gut microbiota.</title>
        <authorList>
            <person name="Zou Y."/>
            <person name="Xue W."/>
            <person name="Luo G."/>
        </authorList>
    </citation>
    <scope>NUCLEOTIDE SEQUENCE [LARGE SCALE GENOMIC DNA]</scope>
    <source>
        <strain evidence="9 10">AF14-49</strain>
    </source>
</reference>